<proteinExistence type="predicted"/>
<dbReference type="KEGG" id="nak:EH165_02605"/>
<protein>
    <submittedName>
        <fullName evidence="1">Pyridoxamine 5'-phosphate oxidase family protein</fullName>
    </submittedName>
</protein>
<dbReference type="SUPFAM" id="SSF50475">
    <property type="entry name" value="FMN-binding split barrel"/>
    <property type="match status" value="1"/>
</dbReference>
<dbReference type="InterPro" id="IPR012349">
    <property type="entry name" value="Split_barrel_FMN-bd"/>
</dbReference>
<sequence length="152" mass="16819">MQVIDHSAVSTLSTQECYSLIRTQSVGRLGVVVNHWPVVVPVSFSLDGEVIVIRSKSGGKLTHANHANVTFEVDSIDEATRTGWSVLFRGQAEELTPAHDQDLIRRTKATGVTPWVPGPDFSWVRIIPHGISGRRITRLRDTDWDLGTAAYM</sequence>
<accession>A0A3G8ZTT7</accession>
<dbReference type="Gene3D" id="2.30.110.10">
    <property type="entry name" value="Electron Transport, Fmn-binding Protein, Chain A"/>
    <property type="match status" value="1"/>
</dbReference>
<organism evidence="1 2">
    <name type="scientific">Nakamurella antarctica</name>
    <dbReference type="NCBI Taxonomy" id="1902245"/>
    <lineage>
        <taxon>Bacteria</taxon>
        <taxon>Bacillati</taxon>
        <taxon>Actinomycetota</taxon>
        <taxon>Actinomycetes</taxon>
        <taxon>Nakamurellales</taxon>
        <taxon>Nakamurellaceae</taxon>
        <taxon>Nakamurella</taxon>
    </lineage>
</organism>
<dbReference type="EMBL" id="CP034170">
    <property type="protein sequence ID" value="AZI57211.1"/>
    <property type="molecule type" value="Genomic_DNA"/>
</dbReference>
<dbReference type="Pfam" id="PF12900">
    <property type="entry name" value="Pyridox_ox_2"/>
    <property type="match status" value="1"/>
</dbReference>
<dbReference type="AlphaFoldDB" id="A0A3G8ZTT7"/>
<gene>
    <name evidence="1" type="ORF">EH165_02605</name>
</gene>
<dbReference type="Proteomes" id="UP000268084">
    <property type="component" value="Chromosome"/>
</dbReference>
<reference evidence="1 2" key="2">
    <citation type="submission" date="2018-12" db="EMBL/GenBank/DDBJ databases">
        <title>Nakamurella antarcticus sp. nov., isolated from Antarctica South Shetland Islands soil.</title>
        <authorList>
            <person name="Peng F."/>
        </authorList>
    </citation>
    <scope>NUCLEOTIDE SEQUENCE [LARGE SCALE GENOMIC DNA]</scope>
    <source>
        <strain evidence="1 2">S14-144</strain>
    </source>
</reference>
<dbReference type="InterPro" id="IPR024747">
    <property type="entry name" value="Pyridox_Oxase-rel"/>
</dbReference>
<name>A0A3G8ZTT7_9ACTN</name>
<dbReference type="RefSeq" id="WP_124797896.1">
    <property type="nucleotide sequence ID" value="NZ_CP034170.1"/>
</dbReference>
<evidence type="ECO:0000313" key="2">
    <source>
        <dbReference type="Proteomes" id="UP000268084"/>
    </source>
</evidence>
<keyword evidence="2" id="KW-1185">Reference proteome</keyword>
<reference evidence="1 2" key="1">
    <citation type="submission" date="2018-11" db="EMBL/GenBank/DDBJ databases">
        <authorList>
            <person name="Da X."/>
        </authorList>
    </citation>
    <scope>NUCLEOTIDE SEQUENCE [LARGE SCALE GENOMIC DNA]</scope>
    <source>
        <strain evidence="1 2">S14-144</strain>
    </source>
</reference>
<evidence type="ECO:0000313" key="1">
    <source>
        <dbReference type="EMBL" id="AZI57211.1"/>
    </source>
</evidence>
<dbReference type="OrthoDB" id="7062584at2"/>